<proteinExistence type="predicted"/>
<dbReference type="GO" id="GO:0036159">
    <property type="term" value="P:inner dynein arm assembly"/>
    <property type="evidence" value="ECO:0007669"/>
    <property type="project" value="TreeGrafter"/>
</dbReference>
<dbReference type="SUPFAM" id="SSF48371">
    <property type="entry name" value="ARM repeat"/>
    <property type="match status" value="1"/>
</dbReference>
<dbReference type="GO" id="GO:0005737">
    <property type="term" value="C:cytoplasm"/>
    <property type="evidence" value="ECO:0007669"/>
    <property type="project" value="TreeGrafter"/>
</dbReference>
<dbReference type="InterPro" id="IPR052623">
    <property type="entry name" value="DAAF5"/>
</dbReference>
<dbReference type="InterPro" id="IPR011989">
    <property type="entry name" value="ARM-like"/>
</dbReference>
<dbReference type="FunCoup" id="T1HAC8">
    <property type="interactions" value="514"/>
</dbReference>
<dbReference type="GO" id="GO:0045505">
    <property type="term" value="F:dynein intermediate chain binding"/>
    <property type="evidence" value="ECO:0007669"/>
    <property type="project" value="TreeGrafter"/>
</dbReference>
<dbReference type="PANTHER" id="PTHR16216:SF2">
    <property type="entry name" value="DYNEIN AXONEMAL ASSEMBLY FACTOR 5"/>
    <property type="match status" value="1"/>
</dbReference>
<sequence>MLSPEEIPNTLIGFHTLERLINILQSSDKYAKKNAFVEIKNTLNASSEWTMLKGDNKFLTEFINPVSRRLLDDSPFVRMLVFSLTDECEDIAQEAKALWDKAGNQYVRENEREYKDRMDYEPPNLPHYPPGVQRPGLGCRILIERECGKFVQAIGKELCDWVALVKVKAAQLLSQLTLHAEQNITMQMDKIIGPMSKAAMDNEVPAVVSFVRLAAYYMGFFVPPKVYCDLIVEYMKEANQGERRVIASVISGSKREDLREHLPKVATTFCGRTFKGKDQEALLEVISSVLKTCQEDCLDIGEDIFCALIGVIGLAEGQTLIDRAEELLEEFVKLAGGDKSETYDKFCGSLLNSLKEPTWTVHCHEQFIFYAMATRTGEIISTRFLEILGILKDALSEKSEPEVKLKIYMAVNEIIKDHEITLPTSEIKEKFSNAMLDDLLPMQLKWYPGQCAEAIRTIASTSLYLILTTFKLELQIPPHIPPLLQGLIEDPAEKTRILGLLCISAICNNIDFHDNETYPNLITNVLKRLDDCDKKVRELSIKCIQNLYEAHLTQELNNYLNKALLDFAYQTLIIHLDDAEKDFREKVFCCLESIGKIEPAVLREKLLVQNFRDKEILARLTTSLEETLKDLSNKESKRTSEGSEVINEDLCNTIKTDQKLEVSKIVNDCGLQLSDNLCKLDLGKQSNQLIDINKSDQVESNSDQRQELNFNEISSNVKKELKSESEKLIHLGDGDS</sequence>
<dbReference type="Pfam" id="PF24573">
    <property type="entry name" value="HEAT_DAAF5"/>
    <property type="match status" value="1"/>
</dbReference>
<dbReference type="GO" id="GO:0003341">
    <property type="term" value="P:cilium movement"/>
    <property type="evidence" value="ECO:0007669"/>
    <property type="project" value="TreeGrafter"/>
</dbReference>
<feature type="domain" description="Dynein axonemal assembly factor 5 TPR repeats" evidence="2">
    <location>
        <begin position="79"/>
        <end position="117"/>
    </location>
</feature>
<dbReference type="VEuPathDB" id="VectorBase:RPRC000983"/>
<accession>T1HAC8</accession>
<dbReference type="EMBL" id="ACPB03014183">
    <property type="status" value="NOT_ANNOTATED_CDS"/>
    <property type="molecule type" value="Genomic_DNA"/>
</dbReference>
<feature type="domain" description="Dynein axonemal assembly factor 5 HEAT-repeat" evidence="1">
    <location>
        <begin position="127"/>
        <end position="314"/>
    </location>
</feature>
<dbReference type="OMA" id="ENRPHTK"/>
<dbReference type="AlphaFoldDB" id="T1HAC8"/>
<evidence type="ECO:0000259" key="1">
    <source>
        <dbReference type="Pfam" id="PF24573"/>
    </source>
</evidence>
<dbReference type="GO" id="GO:0036158">
    <property type="term" value="P:outer dynein arm assembly"/>
    <property type="evidence" value="ECO:0007669"/>
    <property type="project" value="TreeGrafter"/>
</dbReference>
<dbReference type="Pfam" id="PF25757">
    <property type="entry name" value="TPR_DNAAF5"/>
    <property type="match status" value="1"/>
</dbReference>
<organism evidence="3 4">
    <name type="scientific">Rhodnius prolixus</name>
    <name type="common">Triatomid bug</name>
    <dbReference type="NCBI Taxonomy" id="13249"/>
    <lineage>
        <taxon>Eukaryota</taxon>
        <taxon>Metazoa</taxon>
        <taxon>Ecdysozoa</taxon>
        <taxon>Arthropoda</taxon>
        <taxon>Hexapoda</taxon>
        <taxon>Insecta</taxon>
        <taxon>Pterygota</taxon>
        <taxon>Neoptera</taxon>
        <taxon>Paraneoptera</taxon>
        <taxon>Hemiptera</taxon>
        <taxon>Heteroptera</taxon>
        <taxon>Panheteroptera</taxon>
        <taxon>Cimicomorpha</taxon>
        <taxon>Reduviidae</taxon>
        <taxon>Triatominae</taxon>
        <taxon>Rhodnius</taxon>
    </lineage>
</organism>
<dbReference type="eggNOG" id="ENOG502QRXT">
    <property type="taxonomic scope" value="Eukaryota"/>
</dbReference>
<dbReference type="InterPro" id="IPR056497">
    <property type="entry name" value="HEAT_DAAF5"/>
</dbReference>
<reference evidence="3" key="1">
    <citation type="submission" date="2015-05" db="UniProtKB">
        <authorList>
            <consortium name="EnsemblMetazoa"/>
        </authorList>
    </citation>
    <scope>IDENTIFICATION</scope>
</reference>
<dbReference type="HOGENOM" id="CLU_010823_1_0_1"/>
<dbReference type="Gene3D" id="1.25.10.10">
    <property type="entry name" value="Leucine-rich Repeat Variant"/>
    <property type="match status" value="2"/>
</dbReference>
<protein>
    <recommendedName>
        <fullName evidence="5">TOG domain-containing protein</fullName>
    </recommendedName>
</protein>
<keyword evidence="4" id="KW-1185">Reference proteome</keyword>
<evidence type="ECO:0000313" key="3">
    <source>
        <dbReference type="EnsemblMetazoa" id="RPRC000983-PA"/>
    </source>
</evidence>
<dbReference type="STRING" id="13249.T1HAC8"/>
<dbReference type="PANTHER" id="PTHR16216">
    <property type="entry name" value="DYNEIN ASSEMBLY FACTOR 5, AXONEMAL"/>
    <property type="match status" value="1"/>
</dbReference>
<dbReference type="EnsemblMetazoa" id="RPRC000983-RA">
    <property type="protein sequence ID" value="RPRC000983-PA"/>
    <property type="gene ID" value="RPRC000983"/>
</dbReference>
<name>T1HAC8_RHOPR</name>
<dbReference type="Proteomes" id="UP000015103">
    <property type="component" value="Unassembled WGS sequence"/>
</dbReference>
<dbReference type="InterPro" id="IPR057978">
    <property type="entry name" value="TPR_DAAF5"/>
</dbReference>
<dbReference type="InterPro" id="IPR016024">
    <property type="entry name" value="ARM-type_fold"/>
</dbReference>
<evidence type="ECO:0000259" key="2">
    <source>
        <dbReference type="Pfam" id="PF25757"/>
    </source>
</evidence>
<evidence type="ECO:0000313" key="4">
    <source>
        <dbReference type="Proteomes" id="UP000015103"/>
    </source>
</evidence>
<dbReference type="InParanoid" id="T1HAC8"/>
<evidence type="ECO:0008006" key="5">
    <source>
        <dbReference type="Google" id="ProtNLM"/>
    </source>
</evidence>